<feature type="compositionally biased region" description="Polar residues" evidence="1">
    <location>
        <begin position="1"/>
        <end position="13"/>
    </location>
</feature>
<reference evidence="2" key="1">
    <citation type="submission" date="2016-03" db="EMBL/GenBank/DDBJ databases">
        <title>Mechanisms controlling the formation of the plant cell surface in tip-growing cells are functionally conserved among land plants.</title>
        <authorList>
            <person name="Honkanen S."/>
            <person name="Jones V.A."/>
            <person name="Morieri G."/>
            <person name="Champion C."/>
            <person name="Hetherington A.J."/>
            <person name="Kelly S."/>
            <person name="Saint-Marcoux D."/>
            <person name="Proust H."/>
            <person name="Prescott H."/>
            <person name="Dolan L."/>
        </authorList>
    </citation>
    <scope>NUCLEOTIDE SEQUENCE [LARGE SCALE GENOMIC DNA]</scope>
    <source>
        <tissue evidence="2">Whole gametophyte</tissue>
    </source>
</reference>
<evidence type="ECO:0000313" key="2">
    <source>
        <dbReference type="EMBL" id="OAE18074.1"/>
    </source>
</evidence>
<dbReference type="EMBL" id="LVLJ01004132">
    <property type="protein sequence ID" value="OAE18074.1"/>
    <property type="molecule type" value="Genomic_DNA"/>
</dbReference>
<gene>
    <name evidence="2" type="ORF">AXG93_2899s1020</name>
</gene>
<evidence type="ECO:0000256" key="1">
    <source>
        <dbReference type="SAM" id="MobiDB-lite"/>
    </source>
</evidence>
<keyword evidence="3" id="KW-1185">Reference proteome</keyword>
<organism evidence="2 3">
    <name type="scientific">Marchantia polymorpha subsp. ruderalis</name>
    <dbReference type="NCBI Taxonomy" id="1480154"/>
    <lineage>
        <taxon>Eukaryota</taxon>
        <taxon>Viridiplantae</taxon>
        <taxon>Streptophyta</taxon>
        <taxon>Embryophyta</taxon>
        <taxon>Marchantiophyta</taxon>
        <taxon>Marchantiopsida</taxon>
        <taxon>Marchantiidae</taxon>
        <taxon>Marchantiales</taxon>
        <taxon>Marchantiaceae</taxon>
        <taxon>Marchantia</taxon>
    </lineage>
</organism>
<sequence length="447" mass="50457">MARESVSTEAQTRFQERREPSQVRWLKPRPERWSSNGGAGRVRKAAGQRPRACGHMMARGRGRRRIQNPVLTTKDRAQLGADWCSRGTAIDTVAGLTADGRGPISSSNEEGDPIPPTPDVLEPRVAELEPTVFAEPGPQILSPSAIKEDAHVFKSVYERLGARYKPLPEEEASIADLLRNLNSNTQPLQHLEREPQTEISVECSCSRYKRKLGSSTRPEVFNPGVVEILFPPVQPSRNGRLEDFKGRRMAQPYLRSPDHSNDRSRPRERSEEREHPLAPGLLAGNDEHEDWTKLTCERCSCFQSSKMDARKMQKWRALELRYTLLLDKLSSLKRRQSVFVTTYELQQTLRNWHTSLKLDNASSCDIAFHVYKRRVRTLGHSSLYSLRGLNVTLLLAVSLWVVVKVFDISAKVPKASQLAAATGVPARLLLVSELPLLDALHWKLVRA</sequence>
<protein>
    <submittedName>
        <fullName evidence="2">Uncharacterized protein</fullName>
    </submittedName>
</protein>
<accession>A0A176VB64</accession>
<feature type="compositionally biased region" description="Basic and acidic residues" evidence="1">
    <location>
        <begin position="256"/>
        <end position="276"/>
    </location>
</feature>
<evidence type="ECO:0000313" key="3">
    <source>
        <dbReference type="Proteomes" id="UP000077202"/>
    </source>
</evidence>
<dbReference type="Proteomes" id="UP000077202">
    <property type="component" value="Unassembled WGS sequence"/>
</dbReference>
<feature type="region of interest" description="Disordered" evidence="1">
    <location>
        <begin position="237"/>
        <end position="285"/>
    </location>
</feature>
<dbReference type="AlphaFoldDB" id="A0A176VB64"/>
<feature type="region of interest" description="Disordered" evidence="1">
    <location>
        <begin position="1"/>
        <end position="58"/>
    </location>
</feature>
<proteinExistence type="predicted"/>
<comment type="caution">
    <text evidence="2">The sequence shown here is derived from an EMBL/GenBank/DDBJ whole genome shotgun (WGS) entry which is preliminary data.</text>
</comment>
<name>A0A176VB64_MARPO</name>